<keyword evidence="2" id="KW-0472">Membrane</keyword>
<sequence>MSTDAQTPNPERDAGTSTAGVSEMPKNSEDAGAETPAISTDRATYAERLYATWWCWPLPLIGAVLMAAQIHMGYEGVRGWLPYAIAVAVVIVLMLWLGRARVRLAGGELLVGAGDPAHLPVEFVGELEVIRKADKREALGPGLDPAAFVIHRAWVGPMLRVRLTDPDDPTPYWLISTRSPERLAEAIRTEQAARGN</sequence>
<feature type="transmembrane region" description="Helical" evidence="2">
    <location>
        <begin position="51"/>
        <end position="74"/>
    </location>
</feature>
<accession>A0A4R2QYB9</accession>
<dbReference type="InterPro" id="IPR021443">
    <property type="entry name" value="DUF3093"/>
</dbReference>
<feature type="compositionally biased region" description="Polar residues" evidence="1">
    <location>
        <begin position="1"/>
        <end position="20"/>
    </location>
</feature>
<evidence type="ECO:0000313" key="3">
    <source>
        <dbReference type="EMBL" id="TCP55220.1"/>
    </source>
</evidence>
<reference evidence="3 4" key="1">
    <citation type="submission" date="2019-03" db="EMBL/GenBank/DDBJ databases">
        <title>Genomic Encyclopedia of Type Strains, Phase IV (KMG-IV): sequencing the most valuable type-strain genomes for metagenomic binning, comparative biology and taxonomic classification.</title>
        <authorList>
            <person name="Goeker M."/>
        </authorList>
    </citation>
    <scope>NUCLEOTIDE SEQUENCE [LARGE SCALE GENOMIC DNA]</scope>
    <source>
        <strain evidence="3 4">DSM 45765</strain>
    </source>
</reference>
<dbReference type="EMBL" id="SLXQ01000002">
    <property type="protein sequence ID" value="TCP55220.1"/>
    <property type="molecule type" value="Genomic_DNA"/>
</dbReference>
<dbReference type="Proteomes" id="UP000294911">
    <property type="component" value="Unassembled WGS sequence"/>
</dbReference>
<feature type="region of interest" description="Disordered" evidence="1">
    <location>
        <begin position="1"/>
        <end position="36"/>
    </location>
</feature>
<dbReference type="Pfam" id="PF11292">
    <property type="entry name" value="DUF3093"/>
    <property type="match status" value="1"/>
</dbReference>
<keyword evidence="4" id="KW-1185">Reference proteome</keyword>
<evidence type="ECO:0000256" key="1">
    <source>
        <dbReference type="SAM" id="MobiDB-lite"/>
    </source>
</evidence>
<keyword evidence="2" id="KW-1133">Transmembrane helix</keyword>
<evidence type="ECO:0000313" key="4">
    <source>
        <dbReference type="Proteomes" id="UP000294911"/>
    </source>
</evidence>
<keyword evidence="2" id="KW-0812">Transmembrane</keyword>
<gene>
    <name evidence="3" type="ORF">EV191_102432</name>
</gene>
<proteinExistence type="predicted"/>
<evidence type="ECO:0000256" key="2">
    <source>
        <dbReference type="SAM" id="Phobius"/>
    </source>
</evidence>
<name>A0A4R2QYB9_9PSEU</name>
<dbReference type="AlphaFoldDB" id="A0A4R2QYB9"/>
<organism evidence="3 4">
    <name type="scientific">Tamaricihabitans halophyticus</name>
    <dbReference type="NCBI Taxonomy" id="1262583"/>
    <lineage>
        <taxon>Bacteria</taxon>
        <taxon>Bacillati</taxon>
        <taxon>Actinomycetota</taxon>
        <taxon>Actinomycetes</taxon>
        <taxon>Pseudonocardiales</taxon>
        <taxon>Pseudonocardiaceae</taxon>
        <taxon>Tamaricihabitans</taxon>
    </lineage>
</organism>
<comment type="caution">
    <text evidence="3">The sequence shown here is derived from an EMBL/GenBank/DDBJ whole genome shotgun (WGS) entry which is preliminary data.</text>
</comment>
<feature type="transmembrane region" description="Helical" evidence="2">
    <location>
        <begin position="80"/>
        <end position="98"/>
    </location>
</feature>
<protein>
    <submittedName>
        <fullName evidence="3">DUF3093 family protein</fullName>
    </submittedName>
</protein>